<keyword evidence="2" id="KW-1185">Reference proteome</keyword>
<sequence>MAAGLWGFGDLRREVAEVTPPEPAWISVYREGYARYRELYERLKDFYPKLWRLYA</sequence>
<comment type="caution">
    <text evidence="1">The sequence shown here is derived from an EMBL/GenBank/DDBJ whole genome shotgun (WGS) entry which is preliminary data.</text>
</comment>
<evidence type="ECO:0000313" key="2">
    <source>
        <dbReference type="Proteomes" id="UP000265800"/>
    </source>
</evidence>
<gene>
    <name evidence="1" type="ORF">Mlute_02830</name>
</gene>
<reference evidence="1 2" key="1">
    <citation type="submission" date="2018-08" db="EMBL/GenBank/DDBJ databases">
        <title>Meiothermus luteus KCTC 52599 genome sequencing project.</title>
        <authorList>
            <person name="Da Costa M.S."/>
            <person name="Albuquerque L."/>
            <person name="Raposo P."/>
            <person name="Froufe H.J.C."/>
            <person name="Barroso C.S."/>
            <person name="Egas C."/>
        </authorList>
    </citation>
    <scope>NUCLEOTIDE SEQUENCE [LARGE SCALE GENOMIC DNA]</scope>
    <source>
        <strain evidence="1 2">KCTC 52599</strain>
    </source>
</reference>
<dbReference type="AlphaFoldDB" id="A0A399EBM1"/>
<dbReference type="EMBL" id="QWKZ01000171">
    <property type="protein sequence ID" value="RIH81348.1"/>
    <property type="molecule type" value="Genomic_DNA"/>
</dbReference>
<proteinExistence type="predicted"/>
<protein>
    <recommendedName>
        <fullName evidence="3">Xylulose kinase</fullName>
    </recommendedName>
</protein>
<name>A0A399EBM1_9DEIN</name>
<dbReference type="Proteomes" id="UP000265800">
    <property type="component" value="Unassembled WGS sequence"/>
</dbReference>
<organism evidence="1 2">
    <name type="scientific">Meiothermus luteus</name>
    <dbReference type="NCBI Taxonomy" id="2026184"/>
    <lineage>
        <taxon>Bacteria</taxon>
        <taxon>Thermotogati</taxon>
        <taxon>Deinococcota</taxon>
        <taxon>Deinococci</taxon>
        <taxon>Thermales</taxon>
        <taxon>Thermaceae</taxon>
        <taxon>Meiothermus</taxon>
    </lineage>
</organism>
<evidence type="ECO:0000313" key="1">
    <source>
        <dbReference type="EMBL" id="RIH81348.1"/>
    </source>
</evidence>
<accession>A0A399EBM1</accession>
<evidence type="ECO:0008006" key="3">
    <source>
        <dbReference type="Google" id="ProtNLM"/>
    </source>
</evidence>